<dbReference type="CDD" id="cd07042">
    <property type="entry name" value="STAS_SulP_like_sulfate_transporter"/>
    <property type="match status" value="1"/>
</dbReference>
<dbReference type="EMBL" id="JAPQKN010000001">
    <property type="protein sequence ID" value="KAJ5174558.1"/>
    <property type="molecule type" value="Genomic_DNA"/>
</dbReference>
<dbReference type="SUPFAM" id="SSF52091">
    <property type="entry name" value="SpoIIaa-like"/>
    <property type="match status" value="1"/>
</dbReference>
<keyword evidence="4 6" id="KW-0472">Membrane</keyword>
<organism evidence="8 9">
    <name type="scientific">Penicillium canariense</name>
    <dbReference type="NCBI Taxonomy" id="189055"/>
    <lineage>
        <taxon>Eukaryota</taxon>
        <taxon>Fungi</taxon>
        <taxon>Dikarya</taxon>
        <taxon>Ascomycota</taxon>
        <taxon>Pezizomycotina</taxon>
        <taxon>Eurotiomycetes</taxon>
        <taxon>Eurotiomycetidae</taxon>
        <taxon>Eurotiales</taxon>
        <taxon>Aspergillaceae</taxon>
        <taxon>Penicillium</taxon>
    </lineage>
</organism>
<dbReference type="PANTHER" id="PTHR11814">
    <property type="entry name" value="SULFATE TRANSPORTER"/>
    <property type="match status" value="1"/>
</dbReference>
<protein>
    <recommendedName>
        <fullName evidence="7">STAS domain-containing protein</fullName>
    </recommendedName>
</protein>
<dbReference type="InterPro" id="IPR011547">
    <property type="entry name" value="SLC26A/SulP_dom"/>
</dbReference>
<evidence type="ECO:0000256" key="5">
    <source>
        <dbReference type="SAM" id="MobiDB-lite"/>
    </source>
</evidence>
<dbReference type="GeneID" id="81421736"/>
<name>A0A9W9LS08_9EURO</name>
<accession>A0A9W9LS08</accession>
<dbReference type="Proteomes" id="UP001149163">
    <property type="component" value="Unassembled WGS sequence"/>
</dbReference>
<dbReference type="InterPro" id="IPR001902">
    <property type="entry name" value="SLC26A/SulP_fam"/>
</dbReference>
<keyword evidence="2 6" id="KW-0812">Transmembrane</keyword>
<feature type="transmembrane region" description="Helical" evidence="6">
    <location>
        <begin position="443"/>
        <end position="461"/>
    </location>
</feature>
<evidence type="ECO:0000313" key="9">
    <source>
        <dbReference type="Proteomes" id="UP001149163"/>
    </source>
</evidence>
<evidence type="ECO:0000256" key="1">
    <source>
        <dbReference type="ARBA" id="ARBA00004141"/>
    </source>
</evidence>
<feature type="compositionally biased region" description="Low complexity" evidence="5">
    <location>
        <begin position="36"/>
        <end position="57"/>
    </location>
</feature>
<dbReference type="PROSITE" id="PS50801">
    <property type="entry name" value="STAS"/>
    <property type="match status" value="1"/>
</dbReference>
<evidence type="ECO:0000256" key="4">
    <source>
        <dbReference type="ARBA" id="ARBA00023136"/>
    </source>
</evidence>
<feature type="transmembrane region" description="Helical" evidence="6">
    <location>
        <begin position="576"/>
        <end position="607"/>
    </location>
</feature>
<evidence type="ECO:0000259" key="7">
    <source>
        <dbReference type="PROSITE" id="PS50801"/>
    </source>
</evidence>
<gene>
    <name evidence="8" type="ORF">N7482_000435</name>
</gene>
<dbReference type="RefSeq" id="XP_056546166.1">
    <property type="nucleotide sequence ID" value="XM_056682560.1"/>
</dbReference>
<evidence type="ECO:0000256" key="2">
    <source>
        <dbReference type="ARBA" id="ARBA00022692"/>
    </source>
</evidence>
<keyword evidence="3 6" id="KW-1133">Transmembrane helix</keyword>
<feature type="transmembrane region" description="Helical" evidence="6">
    <location>
        <begin position="481"/>
        <end position="499"/>
    </location>
</feature>
<dbReference type="OrthoDB" id="427213at2759"/>
<feature type="transmembrane region" description="Helical" evidence="6">
    <location>
        <begin position="212"/>
        <end position="233"/>
    </location>
</feature>
<feature type="transmembrane region" description="Helical" evidence="6">
    <location>
        <begin position="182"/>
        <end position="200"/>
    </location>
</feature>
<dbReference type="InterPro" id="IPR002645">
    <property type="entry name" value="STAS_dom"/>
</dbReference>
<feature type="transmembrane region" description="Helical" evidence="6">
    <location>
        <begin position="265"/>
        <end position="285"/>
    </location>
</feature>
<proteinExistence type="predicted"/>
<feature type="transmembrane region" description="Helical" evidence="6">
    <location>
        <begin position="520"/>
        <end position="539"/>
    </location>
</feature>
<reference evidence="8" key="2">
    <citation type="journal article" date="2023" name="IMA Fungus">
        <title>Comparative genomic study of the Penicillium genus elucidates a diverse pangenome and 15 lateral gene transfer events.</title>
        <authorList>
            <person name="Petersen C."/>
            <person name="Sorensen T."/>
            <person name="Nielsen M.R."/>
            <person name="Sondergaard T.E."/>
            <person name="Sorensen J.L."/>
            <person name="Fitzpatrick D.A."/>
            <person name="Frisvad J.C."/>
            <person name="Nielsen K.L."/>
        </authorList>
    </citation>
    <scope>NUCLEOTIDE SEQUENCE</scope>
    <source>
        <strain evidence="8">IBT 26290</strain>
    </source>
</reference>
<feature type="region of interest" description="Disordered" evidence="5">
    <location>
        <begin position="26"/>
        <end position="60"/>
    </location>
</feature>
<feature type="transmembrane region" description="Helical" evidence="6">
    <location>
        <begin position="351"/>
        <end position="370"/>
    </location>
</feature>
<evidence type="ECO:0000256" key="6">
    <source>
        <dbReference type="SAM" id="Phobius"/>
    </source>
</evidence>
<sequence>MSESSPLLRQESDGHRSLQDRIVNIFRTTSSQRPASGLDYGDDGLQGTQGLGITTSSEPNARARLLESYHQSDPVCGERRCSHGTFSPRPDGPDGAVRQESSATSSIHFGYNGNADTRAASGHSHGGDDPPGSRPDSDYTSQMKSSLSALSMNEDKKLYLSYYIPFFNWIQQYRWSFLRGDLIAALTVSSIYIPMALSLASNLAHAPPVNGLYSFVIHPFVYAILGSCPLLVVGPEAAGSLLTGAIVKASVPSGHSGEDDLMESAIIIGISTAMTGSMILVAGITRLGFLDNVLSRPFLRGFITAIGFVIFVDQLIPELGLAELAKEAGASHGTTVEKLAFIARNAGSSHGLTAAVALVSFAIIMFFRTLKKWLMPRFPQVIYFPDRFLVVVFSAILAYTLDWEDKGLELLGHTEISSSQLFAFNWPFRLSNMKYIRTAMSKAFIITLLGFFESSIAAKGLGDSKPDGIQGMHMSANREMVALGVANLLGGCFMSLPAFGGYGRSKVNAQTGARTPMSSIFLSIITLICILVLLPYLYYLPKAVLCSMISVVAYTLVEECPHDVIFFLRLRGWNELVLMLLIFTATIFYSLELGMALGIGLSVIILIRHATKPRIQILGKVPGPMPRFENAELQPENVELIEGALIVKIPEPLTFANTGDLKSRLRRLELYGSSRTHPSRPRMRPAEYNKNIIFDVHGVTSIDGSGTQVLYEIVRAYAEQGVRVFFCRLPNSNVFRMFKRSGIVEQCGGLSHFVPHVEEALRLAETEEQTEI</sequence>
<keyword evidence="9" id="KW-1185">Reference proteome</keyword>
<feature type="domain" description="STAS" evidence="7">
    <location>
        <begin position="634"/>
        <end position="764"/>
    </location>
</feature>
<feature type="region of interest" description="Disordered" evidence="5">
    <location>
        <begin position="74"/>
        <end position="141"/>
    </location>
</feature>
<reference evidence="8" key="1">
    <citation type="submission" date="2022-11" db="EMBL/GenBank/DDBJ databases">
        <authorList>
            <person name="Petersen C."/>
        </authorList>
    </citation>
    <scope>NUCLEOTIDE SEQUENCE</scope>
    <source>
        <strain evidence="8">IBT 26290</strain>
    </source>
</reference>
<evidence type="ECO:0000313" key="8">
    <source>
        <dbReference type="EMBL" id="KAJ5174558.1"/>
    </source>
</evidence>
<dbReference type="Pfam" id="PF00916">
    <property type="entry name" value="Sulfate_transp"/>
    <property type="match status" value="1"/>
</dbReference>
<feature type="transmembrane region" description="Helical" evidence="6">
    <location>
        <begin position="297"/>
        <end position="316"/>
    </location>
</feature>
<dbReference type="GO" id="GO:0016020">
    <property type="term" value="C:membrane"/>
    <property type="evidence" value="ECO:0007669"/>
    <property type="project" value="UniProtKB-SubCell"/>
</dbReference>
<dbReference type="InterPro" id="IPR036513">
    <property type="entry name" value="STAS_dom_sf"/>
</dbReference>
<evidence type="ECO:0000256" key="3">
    <source>
        <dbReference type="ARBA" id="ARBA00022989"/>
    </source>
</evidence>
<comment type="subcellular location">
    <subcellularLocation>
        <location evidence="1">Membrane</location>
        <topology evidence="1">Multi-pass membrane protein</topology>
    </subcellularLocation>
</comment>
<comment type="caution">
    <text evidence="8">The sequence shown here is derived from an EMBL/GenBank/DDBJ whole genome shotgun (WGS) entry which is preliminary data.</text>
</comment>
<dbReference type="Pfam" id="PF01740">
    <property type="entry name" value="STAS"/>
    <property type="match status" value="1"/>
</dbReference>
<dbReference type="FunFam" id="3.30.750.24:FF:000036">
    <property type="entry name" value="Putative sulfate transporter YPR003C"/>
    <property type="match status" value="1"/>
</dbReference>
<dbReference type="GO" id="GO:0055085">
    <property type="term" value="P:transmembrane transport"/>
    <property type="evidence" value="ECO:0007669"/>
    <property type="project" value="InterPro"/>
</dbReference>
<dbReference type="Gene3D" id="3.30.750.24">
    <property type="entry name" value="STAS domain"/>
    <property type="match status" value="1"/>
</dbReference>
<dbReference type="AlphaFoldDB" id="A0A9W9LS08"/>